<evidence type="ECO:0000259" key="14">
    <source>
        <dbReference type="PROSITE" id="PS50880"/>
    </source>
</evidence>
<dbReference type="HAMAP" id="MF_00938">
    <property type="entry name" value="ParE_type1"/>
    <property type="match status" value="1"/>
</dbReference>
<keyword evidence="10 12" id="KW-0413">Isomerase</keyword>
<comment type="similarity">
    <text evidence="3">Belongs to the type II topoisomerase GyrB family.</text>
</comment>
<dbReference type="PROSITE" id="PS00177">
    <property type="entry name" value="TOPOISOMERASE_II"/>
    <property type="match status" value="1"/>
</dbReference>
<proteinExistence type="inferred from homology"/>
<evidence type="ECO:0000313" key="15">
    <source>
        <dbReference type="EMBL" id="TPW31311.1"/>
    </source>
</evidence>
<feature type="binding site" evidence="12">
    <location>
        <position position="82"/>
    </location>
    <ligand>
        <name>ATP</name>
        <dbReference type="ChEBI" id="CHEBI:30616"/>
    </ligand>
</feature>
<feature type="binding site" evidence="12">
    <location>
        <position position="109"/>
    </location>
    <ligand>
        <name>ATP</name>
        <dbReference type="ChEBI" id="CHEBI:30616"/>
    </ligand>
</feature>
<evidence type="ECO:0000256" key="7">
    <source>
        <dbReference type="ARBA" id="ARBA00022842"/>
    </source>
</evidence>
<dbReference type="PANTHER" id="PTHR45866">
    <property type="entry name" value="DNA GYRASE/TOPOISOMERASE SUBUNIT B"/>
    <property type="match status" value="1"/>
</dbReference>
<dbReference type="FunFam" id="3.40.50.670:FF:000006">
    <property type="entry name" value="DNA topoisomerase (ATP-hydrolyzing)"/>
    <property type="match status" value="1"/>
</dbReference>
<evidence type="ECO:0000313" key="16">
    <source>
        <dbReference type="Proteomes" id="UP000320314"/>
    </source>
</evidence>
<dbReference type="InterPro" id="IPR018522">
    <property type="entry name" value="TopoIIA_CS"/>
</dbReference>
<comment type="function">
    <text evidence="12">Topoisomerase IV is essential for chromosome segregation. It relaxes supercoiled DNA. Performs the decatenation events required during the replication of a circular DNA molecule.</text>
</comment>
<dbReference type="InterPro" id="IPR002288">
    <property type="entry name" value="DNA_gyrase_B_C"/>
</dbReference>
<sequence>MDDKKDDLFSAGATPASAGSANGRRKSAAKAKPAEPQANGDYSAADIEVLEGLEPVRRRPGMYIGGTDERALHHLFAEVIDNAMDEAVAGHADHIDVELEADGFLSVSDNGRGIPVDAHPKFTDRSALEVIMTTLHAGGKFDSKVYETSGGLHGVGVSVVNALSDHLEVEVARNRKLYRQVFSRGKAQGPIETIGDTQNRRGTKVRFHPDAEIFGEKAAFDPHRLFTMARSKAYLFGGVKIRWRCAPALLAGALETPETDTFHFPGGLKDYLQATLPKEHQVTREVFAGHSRKTGGHGSLEWAVTWHAGDAFMRSYCNTIPTGEGGTHEAGMRIALTRGLKAYGELSGNKRAAQITTDDVMTSAAGMLSIFIREPEFVGQTKDRLATAEAQRIVENAVRDPFDHFLAGSPGDADRLLEWVIERADERMRRRKERDVSRKSAVRKLRLPGKLADCSQTAAQGAELFIVEGDSAGGSAKQGRNRANQAILPLRGKILNVVSAGRDKLMANQQIADLVQALGCGTRTKYRENDLRYDRIIIMTDADVDGAHIASLLITFFYQEMPELIRQGHLYLAVPPLYRMTQGAKTLYARDDAHRAVLMETEFTGRGKVEIGRFKGLGEMLPAQLKETTMNPATRTLLRVEVDELDIEGTRLAVDDLMGSKADARFRFIQERAAFVGELDI</sequence>
<dbReference type="EMBL" id="VHLH01000004">
    <property type="protein sequence ID" value="TPW31311.1"/>
    <property type="molecule type" value="Genomic_DNA"/>
</dbReference>
<dbReference type="GO" id="GO:0046872">
    <property type="term" value="F:metal ion binding"/>
    <property type="evidence" value="ECO:0007669"/>
    <property type="project" value="UniProtKB-KW"/>
</dbReference>
<comment type="subunit">
    <text evidence="11 12">Heterotetramer composed of ParC and ParE.</text>
</comment>
<dbReference type="NCBIfam" id="TIGR01055">
    <property type="entry name" value="parE_Gneg"/>
    <property type="match status" value="1"/>
</dbReference>
<dbReference type="SUPFAM" id="SSF55874">
    <property type="entry name" value="ATPase domain of HSP90 chaperone/DNA topoisomerase II/histidine kinase"/>
    <property type="match status" value="1"/>
</dbReference>
<evidence type="ECO:0000256" key="13">
    <source>
        <dbReference type="SAM" id="MobiDB-lite"/>
    </source>
</evidence>
<feature type="binding site" evidence="12">
    <location>
        <position position="382"/>
    </location>
    <ligand>
        <name>ATP</name>
        <dbReference type="ChEBI" id="CHEBI:30616"/>
    </ligand>
</feature>
<dbReference type="OrthoDB" id="9802808at2"/>
<evidence type="ECO:0000256" key="1">
    <source>
        <dbReference type="ARBA" id="ARBA00000185"/>
    </source>
</evidence>
<feature type="domain" description="Toprim" evidence="14">
    <location>
        <begin position="462"/>
        <end position="576"/>
    </location>
</feature>
<dbReference type="InterPro" id="IPR020568">
    <property type="entry name" value="Ribosomal_Su5_D2-typ_SF"/>
</dbReference>
<evidence type="ECO:0000256" key="4">
    <source>
        <dbReference type="ARBA" id="ARBA00022723"/>
    </source>
</evidence>
<dbReference type="PANTHER" id="PTHR45866:SF1">
    <property type="entry name" value="DNA GYRASE SUBUNIT B, MITOCHONDRIAL"/>
    <property type="match status" value="1"/>
</dbReference>
<dbReference type="SUPFAM" id="SSF54211">
    <property type="entry name" value="Ribosomal protein S5 domain 2-like"/>
    <property type="match status" value="1"/>
</dbReference>
<dbReference type="InterPro" id="IPR005737">
    <property type="entry name" value="TopoIV_B_Gneg"/>
</dbReference>
<dbReference type="Pfam" id="PF01751">
    <property type="entry name" value="Toprim"/>
    <property type="match status" value="1"/>
</dbReference>
<evidence type="ECO:0000256" key="3">
    <source>
        <dbReference type="ARBA" id="ARBA00010708"/>
    </source>
</evidence>
<dbReference type="InterPro" id="IPR036890">
    <property type="entry name" value="HATPase_C_sf"/>
</dbReference>
<dbReference type="GO" id="GO:0005694">
    <property type="term" value="C:chromosome"/>
    <property type="evidence" value="ECO:0007669"/>
    <property type="project" value="InterPro"/>
</dbReference>
<dbReference type="GO" id="GO:0006265">
    <property type="term" value="P:DNA topological change"/>
    <property type="evidence" value="ECO:0007669"/>
    <property type="project" value="UniProtKB-UniRule"/>
</dbReference>
<dbReference type="InterPro" id="IPR013759">
    <property type="entry name" value="Topo_IIA_B_C"/>
</dbReference>
<keyword evidence="5 12" id="KW-0547">Nucleotide-binding</keyword>
<evidence type="ECO:0000256" key="9">
    <source>
        <dbReference type="ARBA" id="ARBA00023125"/>
    </source>
</evidence>
<dbReference type="InterPro" id="IPR013506">
    <property type="entry name" value="Topo_IIA_bsu_dom2"/>
</dbReference>
<dbReference type="FunFam" id="3.30.565.10:FF:000002">
    <property type="entry name" value="DNA gyrase subunit B"/>
    <property type="match status" value="1"/>
</dbReference>
<gene>
    <name evidence="12 15" type="primary">parE</name>
    <name evidence="15" type="ORF">FJU11_03705</name>
</gene>
<dbReference type="InterPro" id="IPR013760">
    <property type="entry name" value="Topo_IIA-like_dom_sf"/>
</dbReference>
<comment type="cofactor">
    <cofactor evidence="2">
        <name>Mg(2+)</name>
        <dbReference type="ChEBI" id="CHEBI:18420"/>
    </cofactor>
</comment>
<feature type="site" description="Interaction with DNA" evidence="12">
    <location>
        <position position="665"/>
    </location>
</feature>
<evidence type="ECO:0000256" key="5">
    <source>
        <dbReference type="ARBA" id="ARBA00022741"/>
    </source>
</evidence>
<dbReference type="SUPFAM" id="SSF56719">
    <property type="entry name" value="Type II DNA topoisomerase"/>
    <property type="match status" value="1"/>
</dbReference>
<dbReference type="Gene3D" id="3.30.565.10">
    <property type="entry name" value="Histidine kinase-like ATPase, C-terminal domain"/>
    <property type="match status" value="1"/>
</dbReference>
<name>A0A506UDV5_9HYPH</name>
<feature type="region of interest" description="Disordered" evidence="13">
    <location>
        <begin position="1"/>
        <end position="43"/>
    </location>
</feature>
<keyword evidence="6 12" id="KW-0067">ATP-binding</keyword>
<dbReference type="SMART" id="SM00433">
    <property type="entry name" value="TOP2c"/>
    <property type="match status" value="1"/>
</dbReference>
<feature type="site" description="Interaction with DNA" evidence="12">
    <location>
        <position position="496"/>
    </location>
</feature>
<evidence type="ECO:0000256" key="12">
    <source>
        <dbReference type="HAMAP-Rule" id="MF_00938"/>
    </source>
</evidence>
<comment type="caution">
    <text evidence="15">The sequence shown here is derived from an EMBL/GenBank/DDBJ whole genome shotgun (WGS) entry which is preliminary data.</text>
</comment>
<evidence type="ECO:0000256" key="2">
    <source>
        <dbReference type="ARBA" id="ARBA00001946"/>
    </source>
</evidence>
<dbReference type="GO" id="GO:0003918">
    <property type="term" value="F:DNA topoisomerase type II (double strand cut, ATP-hydrolyzing) activity"/>
    <property type="evidence" value="ECO:0007669"/>
    <property type="project" value="UniProtKB-UniRule"/>
</dbReference>
<comment type="catalytic activity">
    <reaction evidence="1 12">
        <text>ATP-dependent breakage, passage and rejoining of double-stranded DNA.</text>
        <dbReference type="EC" id="5.6.2.2"/>
    </reaction>
</comment>
<dbReference type="GO" id="GO:0005524">
    <property type="term" value="F:ATP binding"/>
    <property type="evidence" value="ECO:0007669"/>
    <property type="project" value="UniProtKB-UniRule"/>
</dbReference>
<dbReference type="FunFam" id="3.30.230.10:FF:000047">
    <property type="entry name" value="DNA topoisomerase 4 subunit B"/>
    <property type="match status" value="1"/>
</dbReference>
<dbReference type="GO" id="GO:0003677">
    <property type="term" value="F:DNA binding"/>
    <property type="evidence" value="ECO:0007669"/>
    <property type="project" value="UniProtKB-UniRule"/>
</dbReference>
<dbReference type="Pfam" id="PF00204">
    <property type="entry name" value="DNA_gyraseB"/>
    <property type="match status" value="1"/>
</dbReference>
<dbReference type="PROSITE" id="PS50880">
    <property type="entry name" value="TOPRIM"/>
    <property type="match status" value="1"/>
</dbReference>
<feature type="compositionally biased region" description="Low complexity" evidence="13">
    <location>
        <begin position="10"/>
        <end position="22"/>
    </location>
</feature>
<evidence type="ECO:0000256" key="6">
    <source>
        <dbReference type="ARBA" id="ARBA00022840"/>
    </source>
</evidence>
<dbReference type="SMART" id="SM00387">
    <property type="entry name" value="HATPase_c"/>
    <property type="match status" value="1"/>
</dbReference>
<evidence type="ECO:0000256" key="8">
    <source>
        <dbReference type="ARBA" id="ARBA00023029"/>
    </source>
</evidence>
<dbReference type="Proteomes" id="UP000320314">
    <property type="component" value="Unassembled WGS sequence"/>
</dbReference>
<feature type="site" description="Interaction with DNA" evidence="12">
    <location>
        <position position="548"/>
    </location>
</feature>
<dbReference type="InterPro" id="IPR001241">
    <property type="entry name" value="Topo_IIA"/>
</dbReference>
<dbReference type="EC" id="5.6.2.2" evidence="12"/>
<evidence type="ECO:0000256" key="11">
    <source>
        <dbReference type="ARBA" id="ARBA00063644"/>
    </source>
</evidence>
<dbReference type="Gene3D" id="3.30.230.10">
    <property type="match status" value="1"/>
</dbReference>
<keyword evidence="9 12" id="KW-0238">DNA-binding</keyword>
<evidence type="ECO:0000256" key="10">
    <source>
        <dbReference type="ARBA" id="ARBA00023235"/>
    </source>
</evidence>
<dbReference type="InterPro" id="IPR006171">
    <property type="entry name" value="TOPRIM_dom"/>
</dbReference>
<reference evidence="15 16" key="1">
    <citation type="submission" date="2019-06" db="EMBL/GenBank/DDBJ databases">
        <authorList>
            <person name="Li M."/>
        </authorList>
    </citation>
    <scope>NUCLEOTIDE SEQUENCE [LARGE SCALE GENOMIC DNA]</scope>
    <source>
        <strain evidence="15 16">BGMRC6574</strain>
    </source>
</reference>
<protein>
    <recommendedName>
        <fullName evidence="12">DNA topoisomerase 4 subunit B</fullName>
        <ecNumber evidence="12">5.6.2.2</ecNumber>
    </recommendedName>
    <alternativeName>
        <fullName evidence="12">Topoisomerase IV subunit B</fullName>
    </alternativeName>
</protein>
<dbReference type="CDD" id="cd16928">
    <property type="entry name" value="HATPase_GyrB-like"/>
    <property type="match status" value="1"/>
</dbReference>
<dbReference type="Pfam" id="PF02518">
    <property type="entry name" value="HATPase_c"/>
    <property type="match status" value="1"/>
</dbReference>
<dbReference type="AlphaFoldDB" id="A0A506UDV5"/>
<keyword evidence="16" id="KW-1185">Reference proteome</keyword>
<dbReference type="CDD" id="cd00822">
    <property type="entry name" value="TopoII_Trans_DNA_gyrase"/>
    <property type="match status" value="1"/>
</dbReference>
<accession>A0A506UDV5</accession>
<dbReference type="InterPro" id="IPR003594">
    <property type="entry name" value="HATPase_dom"/>
</dbReference>
<dbReference type="PRINTS" id="PR01159">
    <property type="entry name" value="DNAGYRASEB"/>
</dbReference>
<dbReference type="InterPro" id="IPR014721">
    <property type="entry name" value="Ribsml_uS5_D2-typ_fold_subgr"/>
</dbReference>
<feature type="binding site" evidence="12">
    <location>
        <position position="42"/>
    </location>
    <ligand>
        <name>ATP</name>
        <dbReference type="ChEBI" id="CHEBI:30616"/>
    </ligand>
</feature>
<dbReference type="InterPro" id="IPR000565">
    <property type="entry name" value="Topo_IIA_B"/>
</dbReference>
<dbReference type="Pfam" id="PF00986">
    <property type="entry name" value="DNA_gyraseB_C"/>
    <property type="match status" value="1"/>
</dbReference>
<organism evidence="15 16">
    <name type="scientific">Pararhizobium mangrovi</name>
    <dbReference type="NCBI Taxonomy" id="2590452"/>
    <lineage>
        <taxon>Bacteria</taxon>
        <taxon>Pseudomonadati</taxon>
        <taxon>Pseudomonadota</taxon>
        <taxon>Alphaproteobacteria</taxon>
        <taxon>Hyphomicrobiales</taxon>
        <taxon>Rhizobiaceae</taxon>
        <taxon>Rhizobium/Agrobacterium group</taxon>
        <taxon>Pararhizobium</taxon>
    </lineage>
</organism>
<comment type="similarity">
    <text evidence="12">Belongs to the type II topoisomerase family. ParE type 1 subfamily.</text>
</comment>
<dbReference type="Gene3D" id="3.40.50.670">
    <property type="match status" value="1"/>
</dbReference>
<dbReference type="GO" id="GO:0007059">
    <property type="term" value="P:chromosome segregation"/>
    <property type="evidence" value="ECO:0007669"/>
    <property type="project" value="UniProtKB-UniRule"/>
</dbReference>
<dbReference type="RefSeq" id="WP_141165674.1">
    <property type="nucleotide sequence ID" value="NZ_VHLH01000004.1"/>
</dbReference>
<feature type="binding site" evidence="12">
    <location>
        <begin position="151"/>
        <end position="157"/>
    </location>
    <ligand>
        <name>ATP</name>
        <dbReference type="ChEBI" id="CHEBI:30616"/>
    </ligand>
</feature>
<keyword evidence="7" id="KW-0460">Magnesium</keyword>
<keyword evidence="4" id="KW-0479">Metal-binding</keyword>
<keyword evidence="8 12" id="KW-0799">Topoisomerase</keyword>
<dbReference type="PRINTS" id="PR00418">
    <property type="entry name" value="TPI2FAMILY"/>
</dbReference>